<evidence type="ECO:0000256" key="3">
    <source>
        <dbReference type="PROSITE-ProRule" id="PRU10141"/>
    </source>
</evidence>
<dbReference type="InterPro" id="IPR011009">
    <property type="entry name" value="Kinase-like_dom_sf"/>
</dbReference>
<dbReference type="PROSITE" id="PS00108">
    <property type="entry name" value="PROTEIN_KINASE_ST"/>
    <property type="match status" value="1"/>
</dbReference>
<proteinExistence type="inferred from homology"/>
<dbReference type="InterPro" id="IPR017441">
    <property type="entry name" value="Protein_kinase_ATP_BS"/>
</dbReference>
<keyword evidence="2 3" id="KW-0067">ATP-binding</keyword>
<reference evidence="6 7" key="1">
    <citation type="journal article" date="2006" name="Nature">
        <title>Global trends of whole-genome duplications revealed by the ciliate Paramecium tetraurelia.</title>
        <authorList>
            <consortium name="Genoscope"/>
            <person name="Aury J.-M."/>
            <person name="Jaillon O."/>
            <person name="Duret L."/>
            <person name="Noel B."/>
            <person name="Jubin C."/>
            <person name="Porcel B.M."/>
            <person name="Segurens B."/>
            <person name="Daubin V."/>
            <person name="Anthouard V."/>
            <person name="Aiach N."/>
            <person name="Arnaiz O."/>
            <person name="Billaut A."/>
            <person name="Beisson J."/>
            <person name="Blanc I."/>
            <person name="Bouhouche K."/>
            <person name="Camara F."/>
            <person name="Duharcourt S."/>
            <person name="Guigo R."/>
            <person name="Gogendeau D."/>
            <person name="Katinka M."/>
            <person name="Keller A.-M."/>
            <person name="Kissmehl R."/>
            <person name="Klotz C."/>
            <person name="Koll F."/>
            <person name="Le Moue A."/>
            <person name="Lepere C."/>
            <person name="Malinsky S."/>
            <person name="Nowacki M."/>
            <person name="Nowak J.K."/>
            <person name="Plattner H."/>
            <person name="Poulain J."/>
            <person name="Ruiz F."/>
            <person name="Serrano V."/>
            <person name="Zagulski M."/>
            <person name="Dessen P."/>
            <person name="Betermier M."/>
            <person name="Weissenbach J."/>
            <person name="Scarpelli C."/>
            <person name="Schachter V."/>
            <person name="Sperling L."/>
            <person name="Meyer E."/>
            <person name="Cohen J."/>
            <person name="Wincker P."/>
        </authorList>
    </citation>
    <scope>NUCLEOTIDE SEQUENCE [LARGE SCALE GENOMIC DNA]</scope>
    <source>
        <strain evidence="6 7">Stock d4-2</strain>
    </source>
</reference>
<dbReference type="OMA" id="NLIRVKW"/>
<dbReference type="PANTHER" id="PTHR44167:SF18">
    <property type="entry name" value="PROTEIN KINASE DOMAIN-CONTAINING PROTEIN"/>
    <property type="match status" value="1"/>
</dbReference>
<accession>A0BYR9</accession>
<gene>
    <name evidence="6" type="ORF">GSPATT00033539001</name>
</gene>
<dbReference type="GeneID" id="5016868"/>
<dbReference type="Gene3D" id="1.10.510.10">
    <property type="entry name" value="Transferase(Phosphotransferase) domain 1"/>
    <property type="match status" value="1"/>
</dbReference>
<dbReference type="RefSeq" id="XP_001431084.1">
    <property type="nucleotide sequence ID" value="XM_001431047.1"/>
</dbReference>
<dbReference type="AlphaFoldDB" id="A0BYR9"/>
<dbReference type="Gene3D" id="3.30.200.20">
    <property type="entry name" value="Phosphorylase Kinase, domain 1"/>
    <property type="match status" value="1"/>
</dbReference>
<protein>
    <recommendedName>
        <fullName evidence="5">Protein kinase domain-containing protein</fullName>
    </recommendedName>
</protein>
<keyword evidence="4" id="KW-0418">Kinase</keyword>
<dbReference type="Proteomes" id="UP000000600">
    <property type="component" value="Unassembled WGS sequence"/>
</dbReference>
<feature type="domain" description="Protein kinase" evidence="5">
    <location>
        <begin position="118"/>
        <end position="383"/>
    </location>
</feature>
<evidence type="ECO:0000313" key="6">
    <source>
        <dbReference type="EMBL" id="CAK63686.1"/>
    </source>
</evidence>
<dbReference type="Pfam" id="PF00069">
    <property type="entry name" value="Pkinase"/>
    <property type="match status" value="1"/>
</dbReference>
<comment type="similarity">
    <text evidence="4">Belongs to the protein kinase superfamily.</text>
</comment>
<dbReference type="FunFam" id="1.10.510.10:FF:000945">
    <property type="entry name" value="Uncharacterized protein"/>
    <property type="match status" value="1"/>
</dbReference>
<evidence type="ECO:0000256" key="4">
    <source>
        <dbReference type="RuleBase" id="RU000304"/>
    </source>
</evidence>
<dbReference type="PROSITE" id="PS00107">
    <property type="entry name" value="PROTEIN_KINASE_ATP"/>
    <property type="match status" value="1"/>
</dbReference>
<dbReference type="SMART" id="SM00220">
    <property type="entry name" value="S_TKc"/>
    <property type="match status" value="1"/>
</dbReference>
<dbReference type="InterPro" id="IPR008271">
    <property type="entry name" value="Ser/Thr_kinase_AS"/>
</dbReference>
<dbReference type="GO" id="GO:0044773">
    <property type="term" value="P:mitotic DNA damage checkpoint signaling"/>
    <property type="evidence" value="ECO:0000318"/>
    <property type="project" value="GO_Central"/>
</dbReference>
<keyword evidence="7" id="KW-1185">Reference proteome</keyword>
<name>A0BYR9_PARTE</name>
<dbReference type="HOGENOM" id="CLU_000288_177_2_1"/>
<evidence type="ECO:0000313" key="7">
    <source>
        <dbReference type="Proteomes" id="UP000000600"/>
    </source>
</evidence>
<organism evidence="6 7">
    <name type="scientific">Paramecium tetraurelia</name>
    <dbReference type="NCBI Taxonomy" id="5888"/>
    <lineage>
        <taxon>Eukaryota</taxon>
        <taxon>Sar</taxon>
        <taxon>Alveolata</taxon>
        <taxon>Ciliophora</taxon>
        <taxon>Intramacronucleata</taxon>
        <taxon>Oligohymenophorea</taxon>
        <taxon>Peniculida</taxon>
        <taxon>Parameciidae</taxon>
        <taxon>Paramecium</taxon>
    </lineage>
</organism>
<evidence type="ECO:0000259" key="5">
    <source>
        <dbReference type="PROSITE" id="PS50011"/>
    </source>
</evidence>
<dbReference type="SUPFAM" id="SSF56112">
    <property type="entry name" value="Protein kinase-like (PK-like)"/>
    <property type="match status" value="1"/>
</dbReference>
<dbReference type="InterPro" id="IPR000719">
    <property type="entry name" value="Prot_kinase_dom"/>
</dbReference>
<sequence length="441" mass="51063">MKQHSIDYEQCLFQCKTKKKQLIGKENRFIYVFEDRLIINRNQNKGDPARVINFENLIRVKWNYSINPKSFKTFLKSFTLETNNNKELLKYYADFEMLIALKKILQKFVQQSSLEDEYETQQVLGEGSYAVVFQLKNIFTGQQYPGKCIEKKKLDKIDKGLKAVMNEIEIMRILSPNAQIVNLHEVYDGVNSINLVLDLCSGENLQAELTKRNLILEDSEIKIIMHHLLLAVDYIHSKGVMHRDLKPENILFQKPQDFTTLKIGDFGLAAIQTDTPYLYPKCGTPGFVAPEIANLVEKDKEYSRICDIFSCGAIFHLLLLGEGVFPGKGHLELLKLNKECNINPDDKRYDILTIEQKDLLFKMLKTNPDHRPFAKDLLNHPYFTNQKLNAVGIFSMNVIKFEDDNTLVMQDQIHSPTKIGLEKRFSFLQMSNERNTPLKII</sequence>
<dbReference type="eggNOG" id="KOG0032">
    <property type="taxonomic scope" value="Eukaryota"/>
</dbReference>
<dbReference type="KEGG" id="ptm:GSPATT00033539001"/>
<dbReference type="PANTHER" id="PTHR44167">
    <property type="entry name" value="OVARIAN-SPECIFIC SERINE/THREONINE-PROTEIN KINASE LOK-RELATED"/>
    <property type="match status" value="1"/>
</dbReference>
<keyword evidence="4" id="KW-0808">Transferase</keyword>
<keyword evidence="1 3" id="KW-0547">Nucleotide-binding</keyword>
<evidence type="ECO:0000256" key="1">
    <source>
        <dbReference type="ARBA" id="ARBA00022741"/>
    </source>
</evidence>
<dbReference type="GO" id="GO:0005737">
    <property type="term" value="C:cytoplasm"/>
    <property type="evidence" value="ECO:0000318"/>
    <property type="project" value="GO_Central"/>
</dbReference>
<evidence type="ECO:0000256" key="2">
    <source>
        <dbReference type="ARBA" id="ARBA00022840"/>
    </source>
</evidence>
<dbReference type="GO" id="GO:0005634">
    <property type="term" value="C:nucleus"/>
    <property type="evidence" value="ECO:0000318"/>
    <property type="project" value="GO_Central"/>
</dbReference>
<dbReference type="InParanoid" id="A0BYR9"/>
<dbReference type="GO" id="GO:0004674">
    <property type="term" value="F:protein serine/threonine kinase activity"/>
    <property type="evidence" value="ECO:0000318"/>
    <property type="project" value="GO_Central"/>
</dbReference>
<dbReference type="GO" id="GO:0005524">
    <property type="term" value="F:ATP binding"/>
    <property type="evidence" value="ECO:0007669"/>
    <property type="project" value="UniProtKB-UniRule"/>
</dbReference>
<feature type="binding site" evidence="3">
    <location>
        <position position="147"/>
    </location>
    <ligand>
        <name>ATP</name>
        <dbReference type="ChEBI" id="CHEBI:30616"/>
    </ligand>
</feature>
<keyword evidence="4" id="KW-0723">Serine/threonine-protein kinase</keyword>
<dbReference type="OrthoDB" id="289654at2759"/>
<dbReference type="PROSITE" id="PS50011">
    <property type="entry name" value="PROTEIN_KINASE_DOM"/>
    <property type="match status" value="1"/>
</dbReference>
<dbReference type="EMBL" id="CT868027">
    <property type="protein sequence ID" value="CAK63686.1"/>
    <property type="molecule type" value="Genomic_DNA"/>
</dbReference>